<dbReference type="PROSITE" id="PS51424">
    <property type="entry name" value="ROC"/>
    <property type="match status" value="1"/>
</dbReference>
<dbReference type="eggNOG" id="COG1100">
    <property type="taxonomic scope" value="Bacteria"/>
</dbReference>
<dbReference type="InterPro" id="IPR027417">
    <property type="entry name" value="P-loop_NTPase"/>
</dbReference>
<evidence type="ECO:0000256" key="8">
    <source>
        <dbReference type="ARBA" id="ARBA00022840"/>
    </source>
</evidence>
<dbReference type="Gene3D" id="3.80.10.10">
    <property type="entry name" value="Ribonuclease Inhibitor"/>
    <property type="match status" value="1"/>
</dbReference>
<dbReference type="GO" id="GO:0004674">
    <property type="term" value="F:protein serine/threonine kinase activity"/>
    <property type="evidence" value="ECO:0007669"/>
    <property type="project" value="UniProtKB-KW"/>
</dbReference>
<dbReference type="PANTHER" id="PTHR46652:SF3">
    <property type="entry name" value="LEUCINE-RICH REPEAT-CONTAINING PROTEIN 9"/>
    <property type="match status" value="1"/>
</dbReference>
<dbReference type="EC" id="2.7.11.1" evidence="1"/>
<dbReference type="InterPro" id="IPR032171">
    <property type="entry name" value="COR-A"/>
</dbReference>
<evidence type="ECO:0000256" key="10">
    <source>
        <dbReference type="ARBA" id="ARBA00047899"/>
    </source>
</evidence>
<evidence type="ECO:0000259" key="12">
    <source>
        <dbReference type="PROSITE" id="PS51424"/>
    </source>
</evidence>
<dbReference type="OrthoDB" id="1148122at2"/>
<dbReference type="Pfam" id="PF08477">
    <property type="entry name" value="Roc"/>
    <property type="match status" value="1"/>
</dbReference>
<protein>
    <recommendedName>
        <fullName evidence="1">non-specific serine/threonine protein kinase</fullName>
        <ecNumber evidence="1">2.7.11.1</ecNumber>
    </recommendedName>
</protein>
<dbReference type="Pfam" id="PF13855">
    <property type="entry name" value="LRR_8"/>
    <property type="match status" value="2"/>
</dbReference>
<dbReference type="SMART" id="SM00369">
    <property type="entry name" value="LRR_TYP"/>
    <property type="match status" value="9"/>
</dbReference>
<dbReference type="InterPro" id="IPR036388">
    <property type="entry name" value="WH-like_DNA-bd_sf"/>
</dbReference>
<reference evidence="13 14" key="1">
    <citation type="submission" date="2007-01" db="EMBL/GenBank/DDBJ databases">
        <authorList>
            <person name="Haygood M."/>
            <person name="Podell S."/>
            <person name="Anderson C."/>
            <person name="Hopkinson B."/>
            <person name="Roe K."/>
            <person name="Barbeau K."/>
            <person name="Gaasterland T."/>
            <person name="Ferriera S."/>
            <person name="Johnson J."/>
            <person name="Kravitz S."/>
            <person name="Beeson K."/>
            <person name="Sutton G."/>
            <person name="Rogers Y.-H."/>
            <person name="Friedman R."/>
            <person name="Frazier M."/>
            <person name="Venter J.C."/>
        </authorList>
    </citation>
    <scope>NUCLEOTIDE SEQUENCE [LARGE SCALE GENOMIC DNA]</scope>
    <source>
        <strain evidence="13 14">ATCC 23134</strain>
    </source>
</reference>
<evidence type="ECO:0000256" key="9">
    <source>
        <dbReference type="ARBA" id="ARBA00023134"/>
    </source>
</evidence>
<dbReference type="Gene3D" id="3.40.50.300">
    <property type="entry name" value="P-loop containing nucleotide triphosphate hydrolases"/>
    <property type="match status" value="1"/>
</dbReference>
<dbReference type="InterPro" id="IPR020859">
    <property type="entry name" value="ROC"/>
</dbReference>
<proteinExistence type="predicted"/>
<comment type="catalytic activity">
    <reaction evidence="10">
        <text>L-threonyl-[protein] + ATP = O-phospho-L-threonyl-[protein] + ADP + H(+)</text>
        <dbReference type="Rhea" id="RHEA:46608"/>
        <dbReference type="Rhea" id="RHEA-COMP:11060"/>
        <dbReference type="Rhea" id="RHEA-COMP:11605"/>
        <dbReference type="ChEBI" id="CHEBI:15378"/>
        <dbReference type="ChEBI" id="CHEBI:30013"/>
        <dbReference type="ChEBI" id="CHEBI:30616"/>
        <dbReference type="ChEBI" id="CHEBI:61977"/>
        <dbReference type="ChEBI" id="CHEBI:456216"/>
        <dbReference type="EC" id="2.7.11.1"/>
    </reaction>
</comment>
<keyword evidence="7" id="KW-0418">Kinase</keyword>
<dbReference type="SUPFAM" id="SSF52540">
    <property type="entry name" value="P-loop containing nucleoside triphosphate hydrolases"/>
    <property type="match status" value="1"/>
</dbReference>
<dbReference type="Proteomes" id="UP000004095">
    <property type="component" value="Unassembled WGS sequence"/>
</dbReference>
<dbReference type="Gene3D" id="1.10.10.10">
    <property type="entry name" value="Winged helix-like DNA-binding domain superfamily/Winged helix DNA-binding domain"/>
    <property type="match status" value="1"/>
</dbReference>
<keyword evidence="6" id="KW-0547">Nucleotide-binding</keyword>
<keyword evidence="9" id="KW-0342">GTP-binding</keyword>
<feature type="domain" description="Roc" evidence="12">
    <location>
        <begin position="417"/>
        <end position="591"/>
    </location>
</feature>
<comment type="catalytic activity">
    <reaction evidence="11">
        <text>L-seryl-[protein] + ATP = O-phospho-L-seryl-[protein] + ADP + H(+)</text>
        <dbReference type="Rhea" id="RHEA:17989"/>
        <dbReference type="Rhea" id="RHEA-COMP:9863"/>
        <dbReference type="Rhea" id="RHEA-COMP:11604"/>
        <dbReference type="ChEBI" id="CHEBI:15378"/>
        <dbReference type="ChEBI" id="CHEBI:29999"/>
        <dbReference type="ChEBI" id="CHEBI:30616"/>
        <dbReference type="ChEBI" id="CHEBI:83421"/>
        <dbReference type="ChEBI" id="CHEBI:456216"/>
        <dbReference type="EC" id="2.7.11.1"/>
    </reaction>
</comment>
<dbReference type="InterPro" id="IPR032675">
    <property type="entry name" value="LRR_dom_sf"/>
</dbReference>
<gene>
    <name evidence="13" type="ORF">M23134_04982</name>
</gene>
<evidence type="ECO:0000313" key="14">
    <source>
        <dbReference type="Proteomes" id="UP000004095"/>
    </source>
</evidence>
<dbReference type="InterPro" id="IPR003591">
    <property type="entry name" value="Leu-rich_rpt_typical-subtyp"/>
</dbReference>
<dbReference type="EMBL" id="AAWS01000058">
    <property type="protein sequence ID" value="EAY24943.1"/>
    <property type="molecule type" value="Genomic_DNA"/>
</dbReference>
<evidence type="ECO:0000256" key="11">
    <source>
        <dbReference type="ARBA" id="ARBA00048679"/>
    </source>
</evidence>
<evidence type="ECO:0000256" key="1">
    <source>
        <dbReference type="ARBA" id="ARBA00012513"/>
    </source>
</evidence>
<dbReference type="eggNOG" id="COG4886">
    <property type="taxonomic scope" value="Bacteria"/>
</dbReference>
<dbReference type="Gene3D" id="1.10.10.2200">
    <property type="match status" value="1"/>
</dbReference>
<comment type="caution">
    <text evidence="13">The sequence shown here is derived from an EMBL/GenBank/DDBJ whole genome shotgun (WGS) entry which is preliminary data.</text>
</comment>
<dbReference type="Pfam" id="PF25497">
    <property type="entry name" value="COR-B"/>
    <property type="match status" value="1"/>
</dbReference>
<evidence type="ECO:0000256" key="5">
    <source>
        <dbReference type="ARBA" id="ARBA00022737"/>
    </source>
</evidence>
<dbReference type="GO" id="GO:0005524">
    <property type="term" value="F:ATP binding"/>
    <property type="evidence" value="ECO:0007669"/>
    <property type="project" value="UniProtKB-KW"/>
</dbReference>
<dbReference type="Pfam" id="PF12799">
    <property type="entry name" value="LRR_4"/>
    <property type="match status" value="2"/>
</dbReference>
<keyword evidence="14" id="KW-1185">Reference proteome</keyword>
<evidence type="ECO:0000256" key="6">
    <source>
        <dbReference type="ARBA" id="ARBA00022741"/>
    </source>
</evidence>
<dbReference type="PROSITE" id="PS51450">
    <property type="entry name" value="LRR"/>
    <property type="match status" value="11"/>
</dbReference>
<dbReference type="SUPFAM" id="SSF52058">
    <property type="entry name" value="L domain-like"/>
    <property type="match status" value="1"/>
</dbReference>
<dbReference type="InterPro" id="IPR050836">
    <property type="entry name" value="SDS22/Internalin_LRR"/>
</dbReference>
<keyword evidence="4" id="KW-0808">Transferase</keyword>
<dbReference type="Gene3D" id="3.30.70.1390">
    <property type="entry name" value="ROC domain from the Parkinson's disease-associated leucine-rich repeat kinase 2"/>
    <property type="match status" value="1"/>
</dbReference>
<dbReference type="Pfam" id="PF16095">
    <property type="entry name" value="COR-A"/>
    <property type="match status" value="1"/>
</dbReference>
<dbReference type="InterPro" id="IPR001611">
    <property type="entry name" value="Leu-rich_rpt"/>
</dbReference>
<dbReference type="AlphaFoldDB" id="A1ZXH5"/>
<dbReference type="InterPro" id="IPR025875">
    <property type="entry name" value="Leu-rich_rpt_4"/>
</dbReference>
<keyword evidence="2" id="KW-0723">Serine/threonine-protein kinase</keyword>
<evidence type="ECO:0000313" key="13">
    <source>
        <dbReference type="EMBL" id="EAY24943.1"/>
    </source>
</evidence>
<evidence type="ECO:0000256" key="7">
    <source>
        <dbReference type="ARBA" id="ARBA00022777"/>
    </source>
</evidence>
<dbReference type="Gene3D" id="3.30.310.200">
    <property type="match status" value="1"/>
</dbReference>
<evidence type="ECO:0000256" key="3">
    <source>
        <dbReference type="ARBA" id="ARBA00022614"/>
    </source>
</evidence>
<dbReference type="SUPFAM" id="SSF52047">
    <property type="entry name" value="RNI-like"/>
    <property type="match status" value="1"/>
</dbReference>
<keyword evidence="8" id="KW-0067">ATP-binding</keyword>
<dbReference type="PRINTS" id="PR00449">
    <property type="entry name" value="RASTRNSFRMNG"/>
</dbReference>
<accession>A1ZXH5</accession>
<sequence length="966" mass="109969">MSDLAKQLIDESLATKNPTLDLGNCGLDGTEPVLKRLAECTHLETLILSNEWVDFDGINNLSRSSNNQGKTNDLIQLPQALPSNLQALVAGGYGDLWGIEDLQPLVGLTQLQTLNLSSNHISDIKVLANFPTMEKLNLSQNTIADLSPLAGLESLKTLNLNWNQTLDLGTLPSLPNLTTLYLNSCQLSDIQALKQHKNLRSLYLRSNQLADLSPLTNLETLAYLRLDENHIEDFSPLASLQTLEALSLNKNRIKDLAPLAGLITLRKLYLNENKIISLKPLAKLQKLTVLTLTDNKIQDVQALHSLLQLDTLDLSQNQIMDVSPLQSLARLTGLGLGVNQIQDICPLAGLIELKILVLANNQITELPVHFFDKLHQLLVLELENNPIQNVPQELFETYNIGIQKLKDYLHSIARQDDQRELNEAKLIFVGVGEVGKTELAEAMSTPGYTFVGGRATTKGIQIKQWKPEGCTREGKPIDFTANIWDFAGQEINYGTHQFFLTKNSVYVFVWETRKGEDKSEFNYWLNIVRLLSDNAPVLVVQNKVDVYKGQINQQNWQKAFPNIVDFHETSCKTGEGMDALREMATKELLKLPNTREIWNKDRFAVRQALETMTEDYISHRQYLRISEKHGLSREAAGFLAEQLHDIGVILHFGDDLSLKNTVVLKPEWATEAAYRLLDSQVVAEGKFHEAQLDDIWQDERFDDKHAFLLRIMERFELIFNLDNQGNYIVPELLPAQKPLNLPDYTVLQATAPRLLRFEYHYKFMPKGIMSRFICRIHPYIIEHLFWRDGVVLQIEQSSAIVTLNDALATKQIALEVWGVDADKLLYTIRSHFEHIHSELNHPPLDEKIPCYCEECQQPDQPAHTFRKKSLEKNLKAGIPKLVCDHDSVVSIKRLLEGILDVNRQHIKEFQRLIDQGNLAGFFAKIDDLGIEDYQVAAFRKKFISDHTEHNFDQQLQVWVTNFFRTR</sequence>
<evidence type="ECO:0000256" key="4">
    <source>
        <dbReference type="ARBA" id="ARBA00022679"/>
    </source>
</evidence>
<dbReference type="RefSeq" id="WP_002703871.1">
    <property type="nucleotide sequence ID" value="NZ_AAWS01000058.1"/>
</dbReference>
<dbReference type="PANTHER" id="PTHR46652">
    <property type="entry name" value="LEUCINE-RICH REPEAT AND IQ DOMAIN-CONTAINING PROTEIN 1-RELATED"/>
    <property type="match status" value="1"/>
</dbReference>
<dbReference type="SMART" id="SM00365">
    <property type="entry name" value="LRR_SD22"/>
    <property type="match status" value="8"/>
</dbReference>
<evidence type="ECO:0000256" key="2">
    <source>
        <dbReference type="ARBA" id="ARBA00022527"/>
    </source>
</evidence>
<dbReference type="InterPro" id="IPR057263">
    <property type="entry name" value="COR-B"/>
</dbReference>
<organism evidence="13 14">
    <name type="scientific">Microscilla marina ATCC 23134</name>
    <dbReference type="NCBI Taxonomy" id="313606"/>
    <lineage>
        <taxon>Bacteria</taxon>
        <taxon>Pseudomonadati</taxon>
        <taxon>Bacteroidota</taxon>
        <taxon>Cytophagia</taxon>
        <taxon>Cytophagales</taxon>
        <taxon>Microscillaceae</taxon>
        <taxon>Microscilla</taxon>
    </lineage>
</organism>
<keyword evidence="3" id="KW-0433">Leucine-rich repeat</keyword>
<name>A1ZXH5_MICM2</name>
<keyword evidence="5" id="KW-0677">Repeat</keyword>